<keyword evidence="2" id="KW-0813">Transport</keyword>
<evidence type="ECO:0000256" key="4">
    <source>
        <dbReference type="ARBA" id="ARBA00022989"/>
    </source>
</evidence>
<dbReference type="AlphaFoldDB" id="A0A8C6T642"/>
<dbReference type="SUPFAM" id="SSF161070">
    <property type="entry name" value="SNF-like"/>
    <property type="match status" value="1"/>
</dbReference>
<proteinExistence type="predicted"/>
<dbReference type="GO" id="GO:0042995">
    <property type="term" value="C:cell projection"/>
    <property type="evidence" value="ECO:0007669"/>
    <property type="project" value="TreeGrafter"/>
</dbReference>
<dbReference type="GO" id="GO:0005886">
    <property type="term" value="C:plasma membrane"/>
    <property type="evidence" value="ECO:0007669"/>
    <property type="project" value="TreeGrafter"/>
</dbReference>
<evidence type="ECO:0000313" key="8">
    <source>
        <dbReference type="Proteomes" id="UP000694523"/>
    </source>
</evidence>
<evidence type="ECO:0000313" key="7">
    <source>
        <dbReference type="Ensembl" id="ENSNMLP00000016947.1"/>
    </source>
</evidence>
<feature type="transmembrane region" description="Helical" evidence="6">
    <location>
        <begin position="108"/>
        <end position="131"/>
    </location>
</feature>
<name>A0A8C6T642_9GOBI</name>
<comment type="subcellular location">
    <subcellularLocation>
        <location evidence="1">Membrane</location>
        <topology evidence="1">Multi-pass membrane protein</topology>
    </subcellularLocation>
</comment>
<dbReference type="GO" id="GO:0005332">
    <property type="term" value="F:gamma-aminobutyric acid:sodium:chloride symporter activity"/>
    <property type="evidence" value="ECO:0007669"/>
    <property type="project" value="TreeGrafter"/>
</dbReference>
<reference evidence="7" key="1">
    <citation type="submission" date="2025-08" db="UniProtKB">
        <authorList>
            <consortium name="Ensembl"/>
        </authorList>
    </citation>
    <scope>IDENTIFICATION</scope>
</reference>
<accession>A0A8C6T642</accession>
<reference evidence="7" key="2">
    <citation type="submission" date="2025-09" db="UniProtKB">
        <authorList>
            <consortium name="Ensembl"/>
        </authorList>
    </citation>
    <scope>IDENTIFICATION</scope>
</reference>
<evidence type="ECO:0000256" key="1">
    <source>
        <dbReference type="ARBA" id="ARBA00004141"/>
    </source>
</evidence>
<evidence type="ECO:0008006" key="9">
    <source>
        <dbReference type="Google" id="ProtNLM"/>
    </source>
</evidence>
<dbReference type="PANTHER" id="PTHR11616:SF277">
    <property type="entry name" value="TRANSPORTER"/>
    <property type="match status" value="1"/>
</dbReference>
<keyword evidence="5 6" id="KW-0472">Membrane</keyword>
<dbReference type="InterPro" id="IPR037272">
    <property type="entry name" value="SNS_sf"/>
</dbReference>
<feature type="transmembrane region" description="Helical" evidence="6">
    <location>
        <begin position="36"/>
        <end position="53"/>
    </location>
</feature>
<dbReference type="PROSITE" id="PS50267">
    <property type="entry name" value="NA_NEUROTRAN_SYMP_3"/>
    <property type="match status" value="1"/>
</dbReference>
<dbReference type="Ensembl" id="ENSNMLT00000019062.1">
    <property type="protein sequence ID" value="ENSNMLP00000016947.1"/>
    <property type="gene ID" value="ENSNMLG00000011204.1"/>
</dbReference>
<dbReference type="PANTHER" id="PTHR11616">
    <property type="entry name" value="SODIUM/CHLORIDE DEPENDENT TRANSPORTER"/>
    <property type="match status" value="1"/>
</dbReference>
<evidence type="ECO:0000256" key="6">
    <source>
        <dbReference type="SAM" id="Phobius"/>
    </source>
</evidence>
<organism evidence="7 8">
    <name type="scientific">Neogobius melanostomus</name>
    <name type="common">round goby</name>
    <dbReference type="NCBI Taxonomy" id="47308"/>
    <lineage>
        <taxon>Eukaryota</taxon>
        <taxon>Metazoa</taxon>
        <taxon>Chordata</taxon>
        <taxon>Craniata</taxon>
        <taxon>Vertebrata</taxon>
        <taxon>Euteleostomi</taxon>
        <taxon>Actinopterygii</taxon>
        <taxon>Neopterygii</taxon>
        <taxon>Teleostei</taxon>
        <taxon>Neoteleostei</taxon>
        <taxon>Acanthomorphata</taxon>
        <taxon>Gobiaria</taxon>
        <taxon>Gobiiformes</taxon>
        <taxon>Gobioidei</taxon>
        <taxon>Gobiidae</taxon>
        <taxon>Benthophilinae</taxon>
        <taxon>Neogobiini</taxon>
        <taxon>Neogobius</taxon>
    </lineage>
</organism>
<dbReference type="InterPro" id="IPR000175">
    <property type="entry name" value="Na/ntran_symport"/>
</dbReference>
<protein>
    <recommendedName>
        <fullName evidence="9">Sodium-and chloride-dependent GABA transporter 2</fullName>
    </recommendedName>
</protein>
<evidence type="ECO:0000256" key="2">
    <source>
        <dbReference type="ARBA" id="ARBA00022448"/>
    </source>
</evidence>
<sequence length="171" mass="19849">VGRTFLKHPSARTVDKPGGLYFLQLFDHYVCSGNNLLLLSVFQSIAIGWIYGAENFYDNIEDMIGFRPGPLMKICWRYVTPIVCFGTFVFSIVRYQPLKFNKTYVYPTWAYVLGWCLGLFCVLLVPLWMVYKLIQMNGTIGQVREKHTHTHISVQQEHESCLLPTPFRARM</sequence>
<keyword evidence="4 6" id="KW-1133">Transmembrane helix</keyword>
<feature type="transmembrane region" description="Helical" evidence="6">
    <location>
        <begin position="74"/>
        <end position="96"/>
    </location>
</feature>
<dbReference type="Pfam" id="PF00209">
    <property type="entry name" value="SNF"/>
    <property type="match status" value="1"/>
</dbReference>
<keyword evidence="8" id="KW-1185">Reference proteome</keyword>
<dbReference type="Proteomes" id="UP000694523">
    <property type="component" value="Unplaced"/>
</dbReference>
<evidence type="ECO:0000256" key="3">
    <source>
        <dbReference type="ARBA" id="ARBA00022692"/>
    </source>
</evidence>
<keyword evidence="3 6" id="KW-0812">Transmembrane</keyword>
<dbReference type="PRINTS" id="PR00176">
    <property type="entry name" value="NANEUSMPORT"/>
</dbReference>
<evidence type="ECO:0000256" key="5">
    <source>
        <dbReference type="ARBA" id="ARBA00023136"/>
    </source>
</evidence>